<organism evidence="5">
    <name type="scientific">Arcella intermedia</name>
    <dbReference type="NCBI Taxonomy" id="1963864"/>
    <lineage>
        <taxon>Eukaryota</taxon>
        <taxon>Amoebozoa</taxon>
        <taxon>Tubulinea</taxon>
        <taxon>Elardia</taxon>
        <taxon>Arcellinida</taxon>
        <taxon>Sphaerothecina</taxon>
        <taxon>Arcellidae</taxon>
        <taxon>Arcella</taxon>
    </lineage>
</organism>
<feature type="domain" description="EF-hand" evidence="4">
    <location>
        <begin position="73"/>
        <end position="100"/>
    </location>
</feature>
<keyword evidence="1" id="KW-0479">Metal-binding</keyword>
<keyword evidence="2" id="KW-0677">Repeat</keyword>
<accession>A0A6B2LNU5</accession>
<evidence type="ECO:0000256" key="1">
    <source>
        <dbReference type="ARBA" id="ARBA00022723"/>
    </source>
</evidence>
<evidence type="ECO:0000259" key="4">
    <source>
        <dbReference type="PROSITE" id="PS50222"/>
    </source>
</evidence>
<keyword evidence="3" id="KW-0106">Calcium</keyword>
<dbReference type="AlphaFoldDB" id="A0A6B2LNU5"/>
<dbReference type="InterPro" id="IPR011992">
    <property type="entry name" value="EF-hand-dom_pair"/>
</dbReference>
<evidence type="ECO:0000313" key="5">
    <source>
        <dbReference type="EMBL" id="NDV38391.1"/>
    </source>
</evidence>
<proteinExistence type="predicted"/>
<evidence type="ECO:0000256" key="2">
    <source>
        <dbReference type="ARBA" id="ARBA00022737"/>
    </source>
</evidence>
<dbReference type="GO" id="GO:0005509">
    <property type="term" value="F:calcium ion binding"/>
    <property type="evidence" value="ECO:0007669"/>
    <property type="project" value="InterPro"/>
</dbReference>
<dbReference type="InterPro" id="IPR018247">
    <property type="entry name" value="EF_Hand_1_Ca_BS"/>
</dbReference>
<name>A0A6B2LNU5_9EUKA</name>
<dbReference type="InterPro" id="IPR028846">
    <property type="entry name" value="Recoverin"/>
</dbReference>
<dbReference type="PANTHER" id="PTHR23055:SF189">
    <property type="entry name" value="CALCIUM-BINDING PROTEIN NCSA"/>
    <property type="match status" value="1"/>
</dbReference>
<dbReference type="PROSITE" id="PS50222">
    <property type="entry name" value="EF_HAND_2"/>
    <property type="match status" value="1"/>
</dbReference>
<dbReference type="PROSITE" id="PS00018">
    <property type="entry name" value="EF_HAND_1"/>
    <property type="match status" value="1"/>
</dbReference>
<protein>
    <recommendedName>
        <fullName evidence="4">EF-hand domain-containing protein</fullName>
    </recommendedName>
</protein>
<evidence type="ECO:0000256" key="3">
    <source>
        <dbReference type="ARBA" id="ARBA00022837"/>
    </source>
</evidence>
<dbReference type="InterPro" id="IPR002048">
    <property type="entry name" value="EF_hand_dom"/>
</dbReference>
<reference evidence="5" key="1">
    <citation type="journal article" date="2020" name="J. Eukaryot. Microbiol.">
        <title>De novo Sequencing, Assembly and Annotation of the Transcriptome for the Free-Living Testate Amoeba Arcella intermedia.</title>
        <authorList>
            <person name="Ribeiro G.M."/>
            <person name="Porfirio-Sousa A.L."/>
            <person name="Maurer-Alcala X.X."/>
            <person name="Katz L.A."/>
            <person name="Lahr D.J.G."/>
        </authorList>
    </citation>
    <scope>NUCLEOTIDE SEQUENCE</scope>
</reference>
<sequence length="159" mass="17886">MGAVNDKDKKLKGDLEQISFHSPHYDRKQKQELLKQFRKEMGSPTGDPIISKKDFTEMMKTMSIHDPLLQDIIFNAFDTNRDGLLSFQEFVLGLSVLNHGTPDEKLTCKCTPGGRLTDVRSQLCDVRPGRGRVGEPGGPASDHFFVLPGLRAFDLPQWD</sequence>
<dbReference type="EMBL" id="GIBP01009422">
    <property type="protein sequence ID" value="NDV38391.1"/>
    <property type="molecule type" value="Transcribed_RNA"/>
</dbReference>
<dbReference type="PANTHER" id="PTHR23055">
    <property type="entry name" value="CALCIUM BINDING PROTEINS"/>
    <property type="match status" value="1"/>
</dbReference>
<dbReference type="SUPFAM" id="SSF47473">
    <property type="entry name" value="EF-hand"/>
    <property type="match status" value="1"/>
</dbReference>
<dbReference type="Gene3D" id="1.10.238.10">
    <property type="entry name" value="EF-hand"/>
    <property type="match status" value="1"/>
</dbReference>